<dbReference type="RefSeq" id="WP_379906981.1">
    <property type="nucleotide sequence ID" value="NZ_JBHRTR010000054.1"/>
</dbReference>
<dbReference type="InterPro" id="IPR004843">
    <property type="entry name" value="Calcineurin-like_PHP"/>
</dbReference>
<evidence type="ECO:0000259" key="1">
    <source>
        <dbReference type="Pfam" id="PF00149"/>
    </source>
</evidence>
<dbReference type="InterPro" id="IPR029052">
    <property type="entry name" value="Metallo-depent_PP-like"/>
</dbReference>
<dbReference type="InterPro" id="IPR050126">
    <property type="entry name" value="Ap4A_hydrolase"/>
</dbReference>
<dbReference type="Gene3D" id="3.60.21.10">
    <property type="match status" value="1"/>
</dbReference>
<dbReference type="SUPFAM" id="SSF56300">
    <property type="entry name" value="Metallo-dependent phosphatases"/>
    <property type="match status" value="1"/>
</dbReference>
<reference evidence="3" key="1">
    <citation type="journal article" date="2019" name="Int. J. Syst. Evol. Microbiol.">
        <title>The Global Catalogue of Microorganisms (GCM) 10K type strain sequencing project: providing services to taxonomists for standard genome sequencing and annotation.</title>
        <authorList>
            <consortium name="The Broad Institute Genomics Platform"/>
            <consortium name="The Broad Institute Genome Sequencing Center for Infectious Disease"/>
            <person name="Wu L."/>
            <person name="Ma J."/>
        </authorList>
    </citation>
    <scope>NUCLEOTIDE SEQUENCE [LARGE SCALE GENOMIC DNA]</scope>
    <source>
        <strain evidence="3">KCTC 42964</strain>
    </source>
</reference>
<gene>
    <name evidence="2" type="ORF">ACFOGJ_29845</name>
</gene>
<dbReference type="Proteomes" id="UP001595528">
    <property type="component" value="Unassembled WGS sequence"/>
</dbReference>
<dbReference type="PANTHER" id="PTHR42850:SF4">
    <property type="entry name" value="ZINC-DEPENDENT ENDOPOLYPHOSPHATASE"/>
    <property type="match status" value="1"/>
</dbReference>
<name>A0ABV7LAH2_9PROT</name>
<evidence type="ECO:0000313" key="2">
    <source>
        <dbReference type="EMBL" id="MFC3231489.1"/>
    </source>
</evidence>
<feature type="domain" description="Calcineurin-like phosphoesterase" evidence="1">
    <location>
        <begin position="7"/>
        <end position="205"/>
    </location>
</feature>
<sequence length="249" mass="26476">MTRSYHFIGDVHGLPDALERLLAVLAPAAGDLVVLLGDLLDKGPDSVGAVRLARELATGAAHGLMLLEGNHEDLYRRYRRNRELRPDTAAAQAARHPGLAAVHDRLSATDIDFLDAALPFLRVPAHGLLALHGGIPGDMRSFPPDAGAVARMTAGQRRRFNAVLRTGHVSAADGRYLMSGHEGPGDPFWADIYDGRFGHVIFGHIPFMDGPAIFPHATGLDTGAVQGGRLTALSVGPDGSRRFAAVPGR</sequence>
<dbReference type="Pfam" id="PF00149">
    <property type="entry name" value="Metallophos"/>
    <property type="match status" value="1"/>
</dbReference>
<keyword evidence="3" id="KW-1185">Reference proteome</keyword>
<protein>
    <submittedName>
        <fullName evidence="2">Metallophosphoesterase</fullName>
    </submittedName>
</protein>
<comment type="caution">
    <text evidence="2">The sequence shown here is derived from an EMBL/GenBank/DDBJ whole genome shotgun (WGS) entry which is preliminary data.</text>
</comment>
<organism evidence="2 3">
    <name type="scientific">Marinibaculum pumilum</name>
    <dbReference type="NCBI Taxonomy" id="1766165"/>
    <lineage>
        <taxon>Bacteria</taxon>
        <taxon>Pseudomonadati</taxon>
        <taxon>Pseudomonadota</taxon>
        <taxon>Alphaproteobacteria</taxon>
        <taxon>Rhodospirillales</taxon>
        <taxon>Rhodospirillaceae</taxon>
        <taxon>Marinibaculum</taxon>
    </lineage>
</organism>
<evidence type="ECO:0000313" key="3">
    <source>
        <dbReference type="Proteomes" id="UP001595528"/>
    </source>
</evidence>
<dbReference type="EMBL" id="JBHRTR010000054">
    <property type="protein sequence ID" value="MFC3231489.1"/>
    <property type="molecule type" value="Genomic_DNA"/>
</dbReference>
<dbReference type="PANTHER" id="PTHR42850">
    <property type="entry name" value="METALLOPHOSPHOESTERASE"/>
    <property type="match status" value="1"/>
</dbReference>
<proteinExistence type="predicted"/>
<accession>A0ABV7LAH2</accession>